<dbReference type="InterPro" id="IPR050491">
    <property type="entry name" value="AmpC-like"/>
</dbReference>
<organism evidence="3 4">
    <name type="scientific">Nocardioides aurantiacus</name>
    <dbReference type="NCBI Taxonomy" id="86796"/>
    <lineage>
        <taxon>Bacteria</taxon>
        <taxon>Bacillati</taxon>
        <taxon>Actinomycetota</taxon>
        <taxon>Actinomycetes</taxon>
        <taxon>Propionibacteriales</taxon>
        <taxon>Nocardioidaceae</taxon>
        <taxon>Nocardioides</taxon>
    </lineage>
</organism>
<dbReference type="PANTHER" id="PTHR46825">
    <property type="entry name" value="D-ALANYL-D-ALANINE-CARBOXYPEPTIDASE/ENDOPEPTIDASE AMPH"/>
    <property type="match status" value="1"/>
</dbReference>
<dbReference type="EMBL" id="RKHO01000001">
    <property type="protein sequence ID" value="ROR90788.1"/>
    <property type="molecule type" value="Genomic_DNA"/>
</dbReference>
<dbReference type="Gene3D" id="3.40.710.10">
    <property type="entry name" value="DD-peptidase/beta-lactamase superfamily"/>
    <property type="match status" value="1"/>
</dbReference>
<dbReference type="InterPro" id="IPR001466">
    <property type="entry name" value="Beta-lactam-related"/>
</dbReference>
<dbReference type="InterPro" id="IPR012338">
    <property type="entry name" value="Beta-lactam/transpept-like"/>
</dbReference>
<dbReference type="AlphaFoldDB" id="A0A3N2CTQ5"/>
<accession>A0A3N2CTQ5</accession>
<name>A0A3N2CTQ5_9ACTN</name>
<dbReference type="RefSeq" id="WP_170169729.1">
    <property type="nucleotide sequence ID" value="NZ_RKHO01000001.1"/>
</dbReference>
<gene>
    <name evidence="3" type="ORF">EDD33_1636</name>
</gene>
<dbReference type="Pfam" id="PF24491">
    <property type="entry name" value="DUF7586"/>
    <property type="match status" value="1"/>
</dbReference>
<evidence type="ECO:0000313" key="4">
    <source>
        <dbReference type="Proteomes" id="UP000281738"/>
    </source>
</evidence>
<feature type="domain" description="Beta-lactamase-related" evidence="1">
    <location>
        <begin position="16"/>
        <end position="325"/>
    </location>
</feature>
<dbReference type="Pfam" id="PF00144">
    <property type="entry name" value="Beta-lactamase"/>
    <property type="match status" value="1"/>
</dbReference>
<protein>
    <submittedName>
        <fullName evidence="3">CubicO group peptidase (Beta-lactamase class C family)</fullName>
    </submittedName>
</protein>
<evidence type="ECO:0000259" key="2">
    <source>
        <dbReference type="Pfam" id="PF24491"/>
    </source>
</evidence>
<keyword evidence="4" id="KW-1185">Reference proteome</keyword>
<proteinExistence type="predicted"/>
<evidence type="ECO:0000313" key="3">
    <source>
        <dbReference type="EMBL" id="ROR90788.1"/>
    </source>
</evidence>
<dbReference type="Proteomes" id="UP000281738">
    <property type="component" value="Unassembled WGS sequence"/>
</dbReference>
<comment type="caution">
    <text evidence="3">The sequence shown here is derived from an EMBL/GenBank/DDBJ whole genome shotgun (WGS) entry which is preliminary data.</text>
</comment>
<sequence>MTRAEAAGPDVRTGHFQAVLDRYQAERRLPTVVAAVLGGSEEPWTAWTGAAGDGASVDRQYRIGSITKTLTAVLVVRAHEAGLLSLDDPLGRFVPESGAYADRSLRALLSHTAGMQSEPAGPWWERSPGGTAEQLLAANDGSAAVFAPGEHHHYSNLGYGLLGEVLVRVHDRLWWALVEEQVLVPLGMRRTSYAPEADAAPGLSVHHLAGTLTPEPAHDTGAMAPAGQAWSTLADLSRLGRFLVEGHPDVLAADTLRAMRQPVPPASDYGLGVRTFPYAGGVLAGHTGSMPGFQAVLLVDPVHRTGVAALTNATTGFSGPELARALLGDHTPGPVAPWRPAERVPRWAAELLGTWYWGNSAYEVRWHDERLEWRDLARGLALAEQFEQHDDRVVGTAGYHHGETLHVVRREDGTPDHLACATFVYTRTPYPDGP</sequence>
<dbReference type="SUPFAM" id="SSF56601">
    <property type="entry name" value="beta-lactamase/transpeptidase-like"/>
    <property type="match status" value="1"/>
</dbReference>
<dbReference type="InterPro" id="IPR056008">
    <property type="entry name" value="DUF7586"/>
</dbReference>
<evidence type="ECO:0000259" key="1">
    <source>
        <dbReference type="Pfam" id="PF00144"/>
    </source>
</evidence>
<reference evidence="3 4" key="1">
    <citation type="submission" date="2018-11" db="EMBL/GenBank/DDBJ databases">
        <title>Sequencing the genomes of 1000 actinobacteria strains.</title>
        <authorList>
            <person name="Klenk H.-P."/>
        </authorList>
    </citation>
    <scope>NUCLEOTIDE SEQUENCE [LARGE SCALE GENOMIC DNA]</scope>
    <source>
        <strain evidence="3 4">DSM 12652</strain>
    </source>
</reference>
<feature type="domain" description="DUF7586" evidence="2">
    <location>
        <begin position="345"/>
        <end position="427"/>
    </location>
</feature>
<dbReference type="PANTHER" id="PTHR46825:SF7">
    <property type="entry name" value="D-ALANYL-D-ALANINE CARBOXYPEPTIDASE"/>
    <property type="match status" value="1"/>
</dbReference>